<dbReference type="PROSITE" id="PS51257">
    <property type="entry name" value="PROKAR_LIPOPROTEIN"/>
    <property type="match status" value="1"/>
</dbReference>
<name>A0A286FBH1_9BACT</name>
<dbReference type="AlphaFoldDB" id="A0A286FBH1"/>
<evidence type="ECO:0000313" key="1">
    <source>
        <dbReference type="EMBL" id="SOD80339.1"/>
    </source>
</evidence>
<gene>
    <name evidence="1" type="ORF">SAMN06269250_1353</name>
</gene>
<sequence length="801" mass="87531">MQVGRKGSPRWLPTGIVLAGCVLLLASIGVRATHIIGGDVSMRAMGTTPGLFRIQLNQYWDETKTSSGNRDQSVTLLIYRKRNPILIERITLRLQETIPLTFNNAACAALRQLSFTQAKYYITYQFDVTKYTDPDGYYMVWERCCRNDNLTNVNSGVLAGVAMVFYLEFPPMTKNGVRFTNSAPDFRVPNGDYICINKPFTFDAGATDADGDQLKYSLVTPLNGYTTRDIPISYDESPRASYPTIPWRTGYSLTNIIPGNPPLNINPTTGQLTVRANQEGLYLFAVQCEEYRNGVLIGVIRRDFQLPVVDCSKNTPPPAVVMANGAPATDLSWCATKPLVLTVEKNTTWAYQWQKDGANLRGATMDTLRITESGVYTVVKSQAKVCANDTMSQAVKVTLTKTSPIKLTITSPAPYCAGDTLTIQAEEQPGIQYQWRRDGKSVTGAKPALRVYESGTYQVMTKSTTAACDGLDSIKVTINARPTAQINASSPKLCPDSSVQLTATSSDGYRYIWQQNGATLPDTSRLLQARQAGLYQVTVTSPMGCTTLSNAISIGQFDRPTVQLDSLPPVCFTTATALPLQGQPAGGVYVGVGVQGNRFDPTVAGVGRHKLSYTITSLDGCKASANRWAVVTAAPGISGASRYGIAKGATVQLLTQSDQPIRQYRWEPPTALSRTDIASPEASPVETTPYQLTVVGEGGCVATFATLVEVIEPLYIPSAFSPNADGINDRWIIPNINSFPQAEVFIYNRWGELIFYSKGYEQPWDGTYQEEIVKTGTYTYQIRTGSGPLANTYRGQLTVIH</sequence>
<dbReference type="Proteomes" id="UP000219452">
    <property type="component" value="Unassembled WGS sequence"/>
</dbReference>
<accession>A0A286FBH1</accession>
<dbReference type="InterPro" id="IPR013783">
    <property type="entry name" value="Ig-like_fold"/>
</dbReference>
<dbReference type="Gene3D" id="2.60.40.10">
    <property type="entry name" value="Immunoglobulins"/>
    <property type="match status" value="2"/>
</dbReference>
<proteinExistence type="predicted"/>
<dbReference type="NCBIfam" id="TIGR04131">
    <property type="entry name" value="Bac_Flav_CTERM"/>
    <property type="match status" value="1"/>
</dbReference>
<dbReference type="InterPro" id="IPR026341">
    <property type="entry name" value="T9SS_type_B"/>
</dbReference>
<organism evidence="1 2">
    <name type="scientific">Spirosoma fluviale</name>
    <dbReference type="NCBI Taxonomy" id="1597977"/>
    <lineage>
        <taxon>Bacteria</taxon>
        <taxon>Pseudomonadati</taxon>
        <taxon>Bacteroidota</taxon>
        <taxon>Cytophagia</taxon>
        <taxon>Cytophagales</taxon>
        <taxon>Cytophagaceae</taxon>
        <taxon>Spirosoma</taxon>
    </lineage>
</organism>
<dbReference type="OrthoDB" id="1490014at2"/>
<reference evidence="2" key="1">
    <citation type="submission" date="2017-09" db="EMBL/GenBank/DDBJ databases">
        <authorList>
            <person name="Varghese N."/>
            <person name="Submissions S."/>
        </authorList>
    </citation>
    <scope>NUCLEOTIDE SEQUENCE [LARGE SCALE GENOMIC DNA]</scope>
    <source>
        <strain evidence="2">DSM 29961</strain>
    </source>
</reference>
<evidence type="ECO:0000313" key="2">
    <source>
        <dbReference type="Proteomes" id="UP000219452"/>
    </source>
</evidence>
<dbReference type="Pfam" id="PF13585">
    <property type="entry name" value="CHU_C"/>
    <property type="match status" value="1"/>
</dbReference>
<dbReference type="EMBL" id="OCNH01000001">
    <property type="protein sequence ID" value="SOD80339.1"/>
    <property type="molecule type" value="Genomic_DNA"/>
</dbReference>
<keyword evidence="2" id="KW-1185">Reference proteome</keyword>
<protein>
    <submittedName>
        <fullName evidence="1">Gliding motility-associated C-terminal domain-containing protein</fullName>
    </submittedName>
</protein>
<dbReference type="RefSeq" id="WP_097125004.1">
    <property type="nucleotide sequence ID" value="NZ_OCNH01000001.1"/>
</dbReference>